<evidence type="ECO:0000313" key="10">
    <source>
        <dbReference type="Proteomes" id="UP001152797"/>
    </source>
</evidence>
<evidence type="ECO:0000259" key="7">
    <source>
        <dbReference type="PROSITE" id="PS50994"/>
    </source>
</evidence>
<organism evidence="8">
    <name type="scientific">Cladocopium goreaui</name>
    <dbReference type="NCBI Taxonomy" id="2562237"/>
    <lineage>
        <taxon>Eukaryota</taxon>
        <taxon>Sar</taxon>
        <taxon>Alveolata</taxon>
        <taxon>Dinophyceae</taxon>
        <taxon>Suessiales</taxon>
        <taxon>Symbiodiniaceae</taxon>
        <taxon>Cladocopium</taxon>
    </lineage>
</organism>
<feature type="transmembrane region" description="Helical" evidence="6">
    <location>
        <begin position="792"/>
        <end position="814"/>
    </location>
</feature>
<keyword evidence="10" id="KW-1185">Reference proteome</keyword>
<feature type="region of interest" description="Disordered" evidence="5">
    <location>
        <begin position="2706"/>
        <end position="2814"/>
    </location>
</feature>
<evidence type="ECO:0000313" key="8">
    <source>
        <dbReference type="EMBL" id="CAI3993648.1"/>
    </source>
</evidence>
<feature type="compositionally biased region" description="Low complexity" evidence="5">
    <location>
        <begin position="640"/>
        <end position="652"/>
    </location>
</feature>
<dbReference type="InterPro" id="IPR050818">
    <property type="entry name" value="KCNH_animal-type"/>
</dbReference>
<dbReference type="PANTHER" id="PTHR10217">
    <property type="entry name" value="VOLTAGE AND LIGAND GATED POTASSIUM CHANNEL"/>
    <property type="match status" value="1"/>
</dbReference>
<dbReference type="SUPFAM" id="SSF51206">
    <property type="entry name" value="cAMP-binding domain-like"/>
    <property type="match status" value="1"/>
</dbReference>
<feature type="region of interest" description="Disordered" evidence="5">
    <location>
        <begin position="1447"/>
        <end position="1468"/>
    </location>
</feature>
<proteinExistence type="predicted"/>
<dbReference type="Pfam" id="PF00520">
    <property type="entry name" value="Ion_trans"/>
    <property type="match status" value="1"/>
</dbReference>
<feature type="region of interest" description="Disordered" evidence="5">
    <location>
        <begin position="1130"/>
        <end position="1223"/>
    </location>
</feature>
<keyword evidence="3 6" id="KW-1133">Transmembrane helix</keyword>
<feature type="transmembrane region" description="Helical" evidence="6">
    <location>
        <begin position="3523"/>
        <end position="3544"/>
    </location>
</feature>
<evidence type="ECO:0000313" key="9">
    <source>
        <dbReference type="EMBL" id="CAL4780960.1"/>
    </source>
</evidence>
<dbReference type="GO" id="GO:0042391">
    <property type="term" value="P:regulation of membrane potential"/>
    <property type="evidence" value="ECO:0007669"/>
    <property type="project" value="TreeGrafter"/>
</dbReference>
<dbReference type="InterPro" id="IPR001584">
    <property type="entry name" value="Integrase_cat-core"/>
</dbReference>
<comment type="caution">
    <text evidence="8">The sequence shown here is derived from an EMBL/GenBank/DDBJ whole genome shotgun (WGS) entry which is preliminary data.</text>
</comment>
<evidence type="ECO:0000256" key="2">
    <source>
        <dbReference type="ARBA" id="ARBA00022692"/>
    </source>
</evidence>
<dbReference type="Pfam" id="PF07727">
    <property type="entry name" value="RVT_2"/>
    <property type="match status" value="1"/>
</dbReference>
<dbReference type="GO" id="GO:0005886">
    <property type="term" value="C:plasma membrane"/>
    <property type="evidence" value="ECO:0007669"/>
    <property type="project" value="TreeGrafter"/>
</dbReference>
<dbReference type="GO" id="GO:0003676">
    <property type="term" value="F:nucleic acid binding"/>
    <property type="evidence" value="ECO:0007669"/>
    <property type="project" value="InterPro"/>
</dbReference>
<feature type="compositionally biased region" description="Low complexity" evidence="5">
    <location>
        <begin position="1141"/>
        <end position="1152"/>
    </location>
</feature>
<feature type="region of interest" description="Disordered" evidence="5">
    <location>
        <begin position="638"/>
        <end position="685"/>
    </location>
</feature>
<dbReference type="EMBL" id="CAMXCT020001857">
    <property type="protein sequence ID" value="CAL1147023.1"/>
    <property type="molecule type" value="Genomic_DNA"/>
</dbReference>
<dbReference type="Gene3D" id="3.30.420.10">
    <property type="entry name" value="Ribonuclease H-like superfamily/Ribonuclease H"/>
    <property type="match status" value="1"/>
</dbReference>
<dbReference type="OrthoDB" id="410820at2759"/>
<reference evidence="8" key="1">
    <citation type="submission" date="2022-10" db="EMBL/GenBank/DDBJ databases">
        <authorList>
            <person name="Chen Y."/>
            <person name="Dougan E. K."/>
            <person name="Chan C."/>
            <person name="Rhodes N."/>
            <person name="Thang M."/>
        </authorList>
    </citation>
    <scope>NUCLEOTIDE SEQUENCE</scope>
</reference>
<evidence type="ECO:0000256" key="1">
    <source>
        <dbReference type="ARBA" id="ARBA00004141"/>
    </source>
</evidence>
<dbReference type="GO" id="GO:0015074">
    <property type="term" value="P:DNA integration"/>
    <property type="evidence" value="ECO:0007669"/>
    <property type="project" value="InterPro"/>
</dbReference>
<feature type="transmembrane region" description="Helical" evidence="6">
    <location>
        <begin position="871"/>
        <end position="891"/>
    </location>
</feature>
<dbReference type="Gene3D" id="1.10.287.70">
    <property type="match status" value="1"/>
</dbReference>
<dbReference type="Proteomes" id="UP001152797">
    <property type="component" value="Unassembled WGS sequence"/>
</dbReference>
<evidence type="ECO:0000256" key="4">
    <source>
        <dbReference type="ARBA" id="ARBA00023136"/>
    </source>
</evidence>
<keyword evidence="4 6" id="KW-0472">Membrane</keyword>
<dbReference type="InterPro" id="IPR014710">
    <property type="entry name" value="RmlC-like_jellyroll"/>
</dbReference>
<dbReference type="SUPFAM" id="SSF53098">
    <property type="entry name" value="Ribonuclease H-like"/>
    <property type="match status" value="1"/>
</dbReference>
<feature type="compositionally biased region" description="Basic and acidic residues" evidence="5">
    <location>
        <begin position="1873"/>
        <end position="1886"/>
    </location>
</feature>
<dbReference type="PANTHER" id="PTHR10217:SF435">
    <property type="entry name" value="POTASSIUM VOLTAGE-GATED CHANNEL PROTEIN EAG"/>
    <property type="match status" value="1"/>
</dbReference>
<dbReference type="SUPFAM" id="SSF81324">
    <property type="entry name" value="Voltage-gated potassium channels"/>
    <property type="match status" value="1"/>
</dbReference>
<evidence type="ECO:0000256" key="5">
    <source>
        <dbReference type="SAM" id="MobiDB-lite"/>
    </source>
</evidence>
<protein>
    <submittedName>
        <fullName evidence="9">Retrovirus-related Pol polyprotein from transposon RE2 (Retro element 2) (AtRE2)</fullName>
    </submittedName>
</protein>
<dbReference type="InterPro" id="IPR012337">
    <property type="entry name" value="RNaseH-like_sf"/>
</dbReference>
<dbReference type="InterPro" id="IPR013103">
    <property type="entry name" value="RVT_2"/>
</dbReference>
<name>A0A9P1FYU2_9DINO</name>
<feature type="compositionally biased region" description="Low complexity" evidence="5">
    <location>
        <begin position="2783"/>
        <end position="2813"/>
    </location>
</feature>
<feature type="domain" description="Integrase catalytic" evidence="7">
    <location>
        <begin position="2380"/>
        <end position="2560"/>
    </location>
</feature>
<accession>A0A9P1FYU2</accession>
<feature type="region of interest" description="Disordered" evidence="5">
    <location>
        <begin position="591"/>
        <end position="610"/>
    </location>
</feature>
<dbReference type="PROSITE" id="PS50994">
    <property type="entry name" value="INTEGRASE"/>
    <property type="match status" value="1"/>
</dbReference>
<dbReference type="EMBL" id="CAMXCT030001857">
    <property type="protein sequence ID" value="CAL4780960.1"/>
    <property type="molecule type" value="Genomic_DNA"/>
</dbReference>
<dbReference type="InterPro" id="IPR036397">
    <property type="entry name" value="RNaseH_sf"/>
</dbReference>
<dbReference type="Gene3D" id="1.25.40.10">
    <property type="entry name" value="Tetratricopeptide repeat domain"/>
    <property type="match status" value="3"/>
</dbReference>
<keyword evidence="2 6" id="KW-0812">Transmembrane</keyword>
<comment type="subcellular location">
    <subcellularLocation>
        <location evidence="1">Membrane</location>
        <topology evidence="1">Multi-pass membrane protein</topology>
    </subcellularLocation>
</comment>
<evidence type="ECO:0000256" key="6">
    <source>
        <dbReference type="SAM" id="Phobius"/>
    </source>
</evidence>
<sequence>MAGVLPVVFVGGIPDAAASATSASLAKRSPSWTTELQLLSLLSEDEGGRRQADLTLAACGKGRAWRWAIQIFKAVHHRENALELTVSGFNSLIAAKNSKFHGAWRRSQHFFSELFQRRLEATTVSVNAVLGVCASNSAWQNALGILKTSLQHNLRSNAVGVKSAVDACLKGGGKTWGKALWMANAGPGADDATGALALVACKEGSQWQLAMTLLEQGASRVNLMALSAAISSCPWHMAVGLLRKMEVMSLQPNYIILSAAIGSCASSAAWTAAVELLKEICSLRLQGVGALGAAVNACERASAWPVALRLVEEGGDVQAINSAITACKQGQQWHAALLLFKKADVPDVVTHTALVSCLGVRSDPWNVWNVVCQMLRASPGVRCNVILLGAVLKACGGGRWEESRTILGRWITRGLKPDVACFNAGIPTDRAARASWNKVLEFLRSAPSDEFSYNAAASVLGLERRWEKALALCAKLVLKSLNTGEISRNVALNACAKVAQWQQAWTMLTAILCQRDDAFHKFLEVHIPCQFENLSHCDILPLLKQNCHMEAYFIFSKVLDAQLSVLRYNLLESHRAALRLDTQDLPLVASRRNSVHSASPASPSRRESLVVTESMRSTMNATAAAALAVANIQNDKVIVPDDPTAPKAPTAPQFYGDMPEDEPEEPPDESGTDWPPKRSIRSPFFNRTESVGPSILMDQARRSISMGSSQSFRKKVSFWENIEVLEYEGLDQSTQELMRALWKWPTEDDIDQQEEDNILPELTYSGVENSRVSTLDARLMPFVTAPMSRKRLVWDTLALLVISMEVILFPLSAFEQIEARMTSEEFFIVMDWISAVYWLTDMPLQFFVGFNTHEGKVERRFSRTAMRYVKSWFLLDVLIVTLDWVSLVGFYDGEFLEALRIGKSVRGIRIIRGVRILRLAKLVLRRCLSRRKPVVFGEKSAMWGFSIFNVKDVDGNPPERATRTDLLSQLQRAFHEQDDAEAGVQLERLWHVAKRICSEEGMSSADAWRKTIEDVRKWRDAVHLFELPVVAQLVVLSWHRSMDASGDPMERLSNFIDWTPSLRSDGLPDAPPAPLDEPNDLTWRCVKCDSANYVGTFDAWMCNRCGSQEFYDTTVPRKSVTASGTWMYLPHNRHDEQPEGSASSATPKSSPASRRRRRRLRAAAGMPSGGDHGGDGSENPESETMTFDPSVDPNNYGDAPQLRTPAPKHSPAFRASSDRSVQALRDASPEVLAASGIPVKSDKRPGSADWNSRMGPVKIWEIQMMPYAPKKDQALMLYNSLSGDAEQELEHVAISEIHHEDGINVILQKLQVPFQQRAIFQKRKFLHEYETLRRFNGELIRTYIQRFRRSIRNLRAVGVDVTATYDSEALGSRLLDRSGLTVEAQRLVLVGTSQRLDLEAIAEALTLQFPDFRGAPPVASRDGKGEVDLEQLSQVLTVTARRLAGASKKTEFRPPAKNTGYRAQPDQKQKTQQAFPVVHHEHGHLEIQDHAEEDFGNAFICNMVNIPNIPSFHVHEVQAFNPTEFVGKMILDSACQRTCCGLTWFEAHAEQLQQLRLRHKEVRTTDVFQFGLGSPTSAIHRAYLPAGIGGQTMLLATAVLDANIPLLGSNKLLERLHAVIDMGKNVVYFETLDVEVPLMKIGGHFAIDILDFPCSEPHMLSCWKSFSHPTFWKTPDPELIFTSITTSATTTQAAEPVSTTSVFDSHACTTSMGKQLEETHGPSADVLASGSGPGFQATMDDRARRVGHARLQAQKDQEVRQHTRPICKVPSVQRSVQMEPVNRNLGLHGFVAILTIALAMLREHTSGGPVEPSSSFLDQFVKDGSLRQSSTQSTSLYYDFLDLYQGATGRAHDSNLGKSSTGDGRPKHSSGGHADDGGRHDPELRRLLSPTARTRFGGTSPNRDDRPPDTQQRVGRSGVDRGQRPRGPPCGSLKKLRGNLKRALQVYEAELNIYNNVKPVASRPPPYIDLFELFSGSSKFTTNSVKHQLNALAPMDIAHGPHQDFKDESVRKDVFKMIRKFKPWLIVLGVDCRLWNIFSENLNFSQDRQRLQQLRELELPLVLFAVEVALIQIQNGRFFLLENPERSRAWGAEIDGQMIIKPMRFVGNVPGLEDVIHKRLSAHEKQWCQPIQGAMTKKSQEYPDALVNAILRHLRQVIQRLEPFRFNINEVFAVAEPVKDMDAWKGIFNDIEEHFNRSSSRPYTVETTSTSGQEMSRLIRMNASRIQVAHTPTTRRLPTTVLLEMTHRACILKYVDGTIRVELDHLPDLQFPKQRFEKPVQFGIFMYGTMQEVQQPTMSTDPVIPIRDLPTDITFPGLPQQQQIPLEIRKLVARLHLNLGHPSPQELSRMIAYHGGAPPSVNMCIQHLKCATCDRLKPPQHPRPAALAKMTVGQFGDELQGDFVFLRTINGESVPVLGLLDRASGLHQAVACPTKDSNDVFNKMVTLWLKPFGLPYRVLLDPDPSFRGEFQRQLESLGVVVDYCPAESHWQIGAVERRNSILRIIMEKLIDQWAAQSVEDVEFLLTPALHALNSSTFTRGRSAFQAVFGRVPRLPGGVITDETSITSSATTLNEPNNLMAKIELVRSEAQRALIDLNVSQQLRRALLRKTNITRYPELQPGQPCAFWRWQRKGPKKRGSWIISRFLSWDPSAPQRLAWVRTGNSSTLVSAEQLRSATGFETWNPSEQDVRALKDAQASFHDHMIKDLEDDVGPPPPEHTNEAEAEQAQATVSPEQPLADQQFDSTSMQPMAEQLSSNHQEQPDDETTQEQPAESITSTAHNMDPPQQHSQPSDPTAQEAQQQPQASQSLPQLPMKRQFEANDTKPSKKPPEAYYTDFIFDGTTLQLAATGLDGSPPMGFGPNQKSHFVAYTKHHQRQLDVQDIGKDGDESDTTQEAKQLDREIPWREILKLPEAKVQKYLAAVEKEANSWLEWKSIRPLSDDEASKVLAHPVLSKRVLSARGAYRDKNRGQGELKAKCRIVALGHRDPDLFRLDRSSPTPSRSTEHFMFAAMVAGFNGEFAASDHLWRSWLGDASTAFLQGTQEDAKRPMALFMFAPRDGLIDRTNCWKARLYEVLGNIYGLPNAPFLWTTHVIKIMIDLNYVQHSWDKMLFVKYDEAGHPLSLVMVYVDDFIGLYRSDYNIEELHSRFSWGDLSEFRMNEVKTFKGKQLCFCKNPAGRTVLKVTMGSFLETVDPVSIPRGRLKQSKLLTETEKKEYRSISGCLQWLGSQARPELCAAVSLSNHGLQTTITDLKVLQESLDFAKATPDHGITFQDIPINKQTLIATYTDASWSNGPHSTSQLGVLIVVTNPEAVNSPQRASVLDWRSCRSPRVCRSTLAAEAAAADEGSDRAAYLNMLISEVLYNCPAHRVGCRLSYVQITDAKSLYDCILAPNPSLSDKRSLTNIRAIQETVSPEQARWVPTGLMFADGMTKISATLRDLALLCLKLVCIVMIAFALNHFIGCMWYLIGTATAADGMESWTTISGVAERNPGYQYVTALHWSLSNFAIATTRIHAVNEWEHWFGVLVLLVGFVCFASGLAAIARIVSRYYSQEISTIHAEKALRKFLGDRSISPKMSQRVWSFLRGQKRNRQRLCEHDVELLKDLPKVLRVELRKDMYVPLLLHHPLFQGMELADPHVIAKICDRGLDFRSVPPWEDVFARAEKASYMYYVISGSLLYHIVRPHRRSNAGVVEVFKGVKSIVVKYL</sequence>
<feature type="compositionally biased region" description="Acidic residues" evidence="5">
    <location>
        <begin position="658"/>
        <end position="671"/>
    </location>
</feature>
<feature type="compositionally biased region" description="Polar residues" evidence="5">
    <location>
        <begin position="2741"/>
        <end position="2758"/>
    </location>
</feature>
<feature type="region of interest" description="Disordered" evidence="5">
    <location>
        <begin position="1852"/>
        <end position="1935"/>
    </location>
</feature>
<dbReference type="InterPro" id="IPR018490">
    <property type="entry name" value="cNMP-bd_dom_sf"/>
</dbReference>
<dbReference type="EMBL" id="CAMXCT010001857">
    <property type="protein sequence ID" value="CAI3993648.1"/>
    <property type="molecule type" value="Genomic_DNA"/>
</dbReference>
<evidence type="ECO:0000256" key="3">
    <source>
        <dbReference type="ARBA" id="ARBA00022989"/>
    </source>
</evidence>
<gene>
    <name evidence="8" type="ORF">C1SCF055_LOCUS20376</name>
</gene>
<dbReference type="InterPro" id="IPR011990">
    <property type="entry name" value="TPR-like_helical_dom_sf"/>
</dbReference>
<feature type="transmembrane region" description="Helical" evidence="6">
    <location>
        <begin position="3441"/>
        <end position="3469"/>
    </location>
</feature>
<dbReference type="Gene3D" id="2.60.120.10">
    <property type="entry name" value="Jelly Rolls"/>
    <property type="match status" value="1"/>
</dbReference>
<dbReference type="GO" id="GO:0005249">
    <property type="term" value="F:voltage-gated potassium channel activity"/>
    <property type="evidence" value="ECO:0007669"/>
    <property type="project" value="TreeGrafter"/>
</dbReference>
<reference evidence="9 10" key="2">
    <citation type="submission" date="2024-05" db="EMBL/GenBank/DDBJ databases">
        <authorList>
            <person name="Chen Y."/>
            <person name="Shah S."/>
            <person name="Dougan E. K."/>
            <person name="Thang M."/>
            <person name="Chan C."/>
        </authorList>
    </citation>
    <scope>NUCLEOTIDE SEQUENCE [LARGE SCALE GENOMIC DNA]</scope>
</reference>
<dbReference type="InterPro" id="IPR005821">
    <property type="entry name" value="Ion_trans_dom"/>
</dbReference>